<dbReference type="CDD" id="cd08279">
    <property type="entry name" value="Zn_ADH_class_III"/>
    <property type="match status" value="1"/>
</dbReference>
<comment type="catalytic activity">
    <reaction evidence="9">
        <text>a primary alcohol + NAD(+) = an aldehyde + NADH + H(+)</text>
        <dbReference type="Rhea" id="RHEA:10736"/>
        <dbReference type="ChEBI" id="CHEBI:15378"/>
        <dbReference type="ChEBI" id="CHEBI:15734"/>
        <dbReference type="ChEBI" id="CHEBI:17478"/>
        <dbReference type="ChEBI" id="CHEBI:57540"/>
        <dbReference type="ChEBI" id="CHEBI:57945"/>
        <dbReference type="EC" id="1.1.1.1"/>
    </reaction>
</comment>
<evidence type="ECO:0000256" key="6">
    <source>
        <dbReference type="ARBA" id="ARBA00023002"/>
    </source>
</evidence>
<dbReference type="InterPro" id="IPR023921">
    <property type="entry name" value="ADH_Zn_actinomycetes"/>
</dbReference>
<keyword evidence="4 10" id="KW-0479">Metal-binding</keyword>
<dbReference type="OrthoDB" id="334894at2"/>
<dbReference type="PANTHER" id="PTHR43880:SF12">
    <property type="entry name" value="ALCOHOL DEHYDROGENASE CLASS-3"/>
    <property type="match status" value="1"/>
</dbReference>
<sequence length="375" mass="39185">MRTKGAILREAGQPWQIEEIEVGDPVAGEVQVRLAASGLCHSDHHLRTGDSPSPMPVLGGHEGAGVVTKVGPGVTGLAEGDHVVTAFIPACGTCEPCSRGLQNICDEGARLLTGLSIADDTHRLHTADGTPLTPMCLLGTFAPYITVNEASLVKISDDIPLREAALLGCGVATGWGSAVEIGDTHTGDTVVVIGVGGVGINSVQGAAAAGARYVVAIDPVPFKLQMAEKLGATHTFASIEEAAPVLNEITWGTMANTTVITVGEIFGDIIAPALSLTGKGGQVVVTGMGNFASMDVKLNLFELTLLQKRVQGAIFGGTGPRTQIPNLLREYRAGRLNLSDLITTTYRQDQINEAYDDMLSGKNIRGMIVYGDDDY</sequence>
<dbReference type="PROSITE" id="PS00059">
    <property type="entry name" value="ADH_ZINC"/>
    <property type="match status" value="1"/>
</dbReference>
<dbReference type="Gene3D" id="3.90.180.10">
    <property type="entry name" value="Medium-chain alcohol dehydrogenases, catalytic domain"/>
    <property type="match status" value="1"/>
</dbReference>
<dbReference type="InterPro" id="IPR013149">
    <property type="entry name" value="ADH-like_C"/>
</dbReference>
<keyword evidence="13" id="KW-1185">Reference proteome</keyword>
<protein>
    <recommendedName>
        <fullName evidence="3">alcohol dehydrogenase</fullName>
        <ecNumber evidence="3">1.1.1.1</ecNumber>
    </recommendedName>
</protein>
<comment type="catalytic activity">
    <reaction evidence="8">
        <text>a secondary alcohol + NAD(+) = a ketone + NADH + H(+)</text>
        <dbReference type="Rhea" id="RHEA:10740"/>
        <dbReference type="ChEBI" id="CHEBI:15378"/>
        <dbReference type="ChEBI" id="CHEBI:17087"/>
        <dbReference type="ChEBI" id="CHEBI:35681"/>
        <dbReference type="ChEBI" id="CHEBI:57540"/>
        <dbReference type="ChEBI" id="CHEBI:57945"/>
        <dbReference type="EC" id="1.1.1.1"/>
    </reaction>
</comment>
<evidence type="ECO:0000259" key="11">
    <source>
        <dbReference type="SMART" id="SM00829"/>
    </source>
</evidence>
<dbReference type="AlphaFoldDB" id="A0A3N4H1B2"/>
<dbReference type="EC" id="1.1.1.1" evidence="3"/>
<dbReference type="InterPro" id="IPR036291">
    <property type="entry name" value="NAD(P)-bd_dom_sf"/>
</dbReference>
<name>A0A3N4H1B2_9ACTN</name>
<dbReference type="SUPFAM" id="SSF50129">
    <property type="entry name" value="GroES-like"/>
    <property type="match status" value="2"/>
</dbReference>
<comment type="caution">
    <text evidence="12">The sequence shown here is derived from an EMBL/GenBank/DDBJ whole genome shotgun (WGS) entry which is preliminary data.</text>
</comment>
<dbReference type="GO" id="GO:0004022">
    <property type="term" value="F:alcohol dehydrogenase (NAD+) activity"/>
    <property type="evidence" value="ECO:0007669"/>
    <property type="project" value="UniProtKB-EC"/>
</dbReference>
<evidence type="ECO:0000256" key="1">
    <source>
        <dbReference type="ARBA" id="ARBA00001947"/>
    </source>
</evidence>
<evidence type="ECO:0000256" key="7">
    <source>
        <dbReference type="ARBA" id="ARBA00023027"/>
    </source>
</evidence>
<evidence type="ECO:0000256" key="2">
    <source>
        <dbReference type="ARBA" id="ARBA00008072"/>
    </source>
</evidence>
<feature type="domain" description="Enoyl reductase (ER)" evidence="11">
    <location>
        <begin position="12"/>
        <end position="370"/>
    </location>
</feature>
<proteinExistence type="inferred from homology"/>
<dbReference type="GO" id="GO:0005829">
    <property type="term" value="C:cytosol"/>
    <property type="evidence" value="ECO:0007669"/>
    <property type="project" value="TreeGrafter"/>
</dbReference>
<evidence type="ECO:0000256" key="9">
    <source>
        <dbReference type="ARBA" id="ARBA00049243"/>
    </source>
</evidence>
<organism evidence="12 13">
    <name type="scientific">Gordonia oryzae</name>
    <dbReference type="NCBI Taxonomy" id="2487349"/>
    <lineage>
        <taxon>Bacteria</taxon>
        <taxon>Bacillati</taxon>
        <taxon>Actinomycetota</taxon>
        <taxon>Actinomycetes</taxon>
        <taxon>Mycobacteriales</taxon>
        <taxon>Gordoniaceae</taxon>
        <taxon>Gordonia</taxon>
    </lineage>
</organism>
<dbReference type="SUPFAM" id="SSF51735">
    <property type="entry name" value="NAD(P)-binding Rossmann-fold domains"/>
    <property type="match status" value="1"/>
</dbReference>
<dbReference type="GO" id="GO:0008270">
    <property type="term" value="F:zinc ion binding"/>
    <property type="evidence" value="ECO:0007669"/>
    <property type="project" value="InterPro"/>
</dbReference>
<accession>A0A3N4H1B2</accession>
<dbReference type="SMART" id="SM00829">
    <property type="entry name" value="PKS_ER"/>
    <property type="match status" value="1"/>
</dbReference>
<keyword evidence="6 12" id="KW-0560">Oxidoreductase</keyword>
<keyword evidence="7" id="KW-0520">NAD</keyword>
<dbReference type="EMBL" id="RKMH01000010">
    <property type="protein sequence ID" value="RPA58994.1"/>
    <property type="molecule type" value="Genomic_DNA"/>
</dbReference>
<comment type="similarity">
    <text evidence="2 10">Belongs to the zinc-containing alcohol dehydrogenase family.</text>
</comment>
<dbReference type="Proteomes" id="UP000267536">
    <property type="component" value="Unassembled WGS sequence"/>
</dbReference>
<dbReference type="GO" id="GO:0046294">
    <property type="term" value="P:formaldehyde catabolic process"/>
    <property type="evidence" value="ECO:0007669"/>
    <property type="project" value="TreeGrafter"/>
</dbReference>
<dbReference type="Gene3D" id="3.40.50.720">
    <property type="entry name" value="NAD(P)-binding Rossmann-like Domain"/>
    <property type="match status" value="1"/>
</dbReference>
<evidence type="ECO:0000256" key="4">
    <source>
        <dbReference type="ARBA" id="ARBA00022723"/>
    </source>
</evidence>
<dbReference type="RefSeq" id="WP_123931155.1">
    <property type="nucleotide sequence ID" value="NZ_JBPSDP010000010.1"/>
</dbReference>
<evidence type="ECO:0000313" key="12">
    <source>
        <dbReference type="EMBL" id="RPA58994.1"/>
    </source>
</evidence>
<dbReference type="InterPro" id="IPR002328">
    <property type="entry name" value="ADH_Zn_CS"/>
</dbReference>
<keyword evidence="5 10" id="KW-0862">Zinc</keyword>
<evidence type="ECO:0000256" key="8">
    <source>
        <dbReference type="ARBA" id="ARBA00049164"/>
    </source>
</evidence>
<dbReference type="InterPro" id="IPR020843">
    <property type="entry name" value="ER"/>
</dbReference>
<dbReference type="Pfam" id="PF08240">
    <property type="entry name" value="ADH_N"/>
    <property type="match status" value="1"/>
</dbReference>
<evidence type="ECO:0000313" key="13">
    <source>
        <dbReference type="Proteomes" id="UP000267536"/>
    </source>
</evidence>
<dbReference type="PANTHER" id="PTHR43880">
    <property type="entry name" value="ALCOHOL DEHYDROGENASE"/>
    <property type="match status" value="1"/>
</dbReference>
<dbReference type="NCBIfam" id="TIGR03989">
    <property type="entry name" value="Rxyl_3153"/>
    <property type="match status" value="1"/>
</dbReference>
<reference evidence="12 13" key="1">
    <citation type="submission" date="2018-11" db="EMBL/GenBank/DDBJ databases">
        <title>Draft genome sequence of Gordonia sp. RS15-1S isolated from rice stems.</title>
        <authorList>
            <person name="Muangham S."/>
        </authorList>
    </citation>
    <scope>NUCLEOTIDE SEQUENCE [LARGE SCALE GENOMIC DNA]</scope>
    <source>
        <strain evidence="12 13">RS15-1S</strain>
    </source>
</reference>
<evidence type="ECO:0000256" key="5">
    <source>
        <dbReference type="ARBA" id="ARBA00022833"/>
    </source>
</evidence>
<evidence type="ECO:0000256" key="3">
    <source>
        <dbReference type="ARBA" id="ARBA00013190"/>
    </source>
</evidence>
<evidence type="ECO:0000256" key="10">
    <source>
        <dbReference type="RuleBase" id="RU361277"/>
    </source>
</evidence>
<dbReference type="InterPro" id="IPR011032">
    <property type="entry name" value="GroES-like_sf"/>
</dbReference>
<dbReference type="GO" id="GO:0051903">
    <property type="term" value="F:S-(hydroxymethyl)glutathione dehydrogenase [NAD(P)+] activity"/>
    <property type="evidence" value="ECO:0007669"/>
    <property type="project" value="TreeGrafter"/>
</dbReference>
<dbReference type="InterPro" id="IPR013154">
    <property type="entry name" value="ADH-like_N"/>
</dbReference>
<comment type="cofactor">
    <cofactor evidence="1 10">
        <name>Zn(2+)</name>
        <dbReference type="ChEBI" id="CHEBI:29105"/>
    </cofactor>
</comment>
<dbReference type="Pfam" id="PF00107">
    <property type="entry name" value="ADH_zinc_N"/>
    <property type="match status" value="1"/>
</dbReference>
<gene>
    <name evidence="12" type="ORF">EF294_14275</name>
</gene>